<feature type="signal peptide" evidence="1">
    <location>
        <begin position="1"/>
        <end position="18"/>
    </location>
</feature>
<comment type="caution">
    <text evidence="3">The sequence shown here is derived from an EMBL/GenBank/DDBJ whole genome shotgun (WGS) entry which is preliminary data.</text>
</comment>
<protein>
    <recommendedName>
        <fullName evidence="6">SH3 domain-containing protein</fullName>
    </recommendedName>
</protein>
<dbReference type="Proteomes" id="UP000469927">
    <property type="component" value="Unassembled WGS sequence"/>
</dbReference>
<keyword evidence="5" id="KW-1185">Reference proteome</keyword>
<sequence>MRALLLLGCALFSSPLLADCLQKEAIATAAADFTSSVSTVTGAPRARFYSAPSPECKLAAFLVPGDAVQVVRLSRSEADNRDDAARPFAWVRYRDAAGRVATGWMETAALRAQPDALTPQGVCAARLPAPDDTPLPDAGTRYQVTGSGRHFFYSAPDAQCRSTTLFLVDGDTVSVSRTLPDAGYREATWYGKDGRIIKGWLDAASLRATNAHDVWRDDISTSPLARVTRTVSLLLDPRGQCIFYENAQDGGVYRLLVREDHTREGCRGGADPEVAPVVATIDIDIASGKIVRNAPAGE</sequence>
<evidence type="ECO:0008006" key="6">
    <source>
        <dbReference type="Google" id="ProtNLM"/>
    </source>
</evidence>
<dbReference type="OrthoDB" id="8234880at2"/>
<accession>A0A2T7AT97</accession>
<evidence type="ECO:0000313" key="5">
    <source>
        <dbReference type="Proteomes" id="UP000469927"/>
    </source>
</evidence>
<name>A0A2T7AT97_9ENTR</name>
<organism evidence="3 4">
    <name type="scientific">Cronobacter muytjensii</name>
    <dbReference type="NCBI Taxonomy" id="413501"/>
    <lineage>
        <taxon>Bacteria</taxon>
        <taxon>Pseudomonadati</taxon>
        <taxon>Pseudomonadota</taxon>
        <taxon>Gammaproteobacteria</taxon>
        <taxon>Enterobacterales</taxon>
        <taxon>Enterobacteriaceae</taxon>
        <taxon>Cronobacter</taxon>
    </lineage>
</organism>
<dbReference type="RefSeq" id="WP_075193155.1">
    <property type="nucleotide sequence ID" value="NZ_JADKNN010000017.1"/>
</dbReference>
<proteinExistence type="predicted"/>
<dbReference type="EMBL" id="MSAE01000019">
    <property type="protein sequence ID" value="PUX14739.1"/>
    <property type="molecule type" value="Genomic_DNA"/>
</dbReference>
<gene>
    <name evidence="3" type="ORF">AUN14_10245</name>
    <name evidence="2" type="ORF">FZI19_01990</name>
</gene>
<evidence type="ECO:0000313" key="4">
    <source>
        <dbReference type="Proteomes" id="UP000244378"/>
    </source>
</evidence>
<reference evidence="2 5" key="2">
    <citation type="submission" date="2019-08" db="EMBL/GenBank/DDBJ databases">
        <title>Prevalence, distribution, and phylogeny of type two toxin-antitoxin genes possessed by Cronobacter species where C. sakazakii homologs follow sequence type lineages.</title>
        <authorList>
            <person name="Finkelstein S."/>
            <person name="Negrete F."/>
            <person name="Jang H."/>
            <person name="Gopinath G.R."/>
            <person name="Tall B.D."/>
        </authorList>
    </citation>
    <scope>NUCLEOTIDE SEQUENCE [LARGE SCALE GENOMIC DNA]</scope>
    <source>
        <strain evidence="2 5">MOD1_GK1257</strain>
    </source>
</reference>
<evidence type="ECO:0000313" key="3">
    <source>
        <dbReference type="EMBL" id="PUX14739.1"/>
    </source>
</evidence>
<dbReference type="AlphaFoldDB" id="A0A2T7AT97"/>
<dbReference type="EMBL" id="WAGD01000007">
    <property type="protein sequence ID" value="KAB0885659.1"/>
    <property type="molecule type" value="Genomic_DNA"/>
</dbReference>
<dbReference type="Proteomes" id="UP000244378">
    <property type="component" value="Unassembled WGS sequence"/>
</dbReference>
<keyword evidence="1" id="KW-0732">Signal</keyword>
<evidence type="ECO:0000256" key="1">
    <source>
        <dbReference type="SAM" id="SignalP"/>
    </source>
</evidence>
<reference evidence="3 4" key="1">
    <citation type="submission" date="2016-12" db="EMBL/GenBank/DDBJ databases">
        <title>Analysis of the Molecular Diversity Among Cronobacter Species Isolated from Filth Flies Using a Pan Genomic DNA Microarray.</title>
        <authorList>
            <person name="Pava-Ripoll M."/>
            <person name="Tall B."/>
            <person name="Farber J."/>
            <person name="Fanning S."/>
            <person name="Lehner A."/>
            <person name="Stephan R."/>
            <person name="Pagotto F."/>
            <person name="Iverson C."/>
            <person name="Ziobro G."/>
            <person name="Miller A."/>
            <person name="Pearson R."/>
            <person name="Yan Q."/>
            <person name="Kim M."/>
            <person name="Jeong S."/>
            <person name="Park J."/>
            <person name="Jun S."/>
            <person name="Choi H."/>
            <person name="Chung T."/>
            <person name="Yoo Y."/>
            <person name="Park E."/>
            <person name="Hwang S."/>
            <person name="Lee B."/>
            <person name="Sathyamoorthy V."/>
            <person name="Carter L."/>
            <person name="Mammel M."/>
            <person name="Jackson S."/>
            <person name="Kothary M."/>
            <person name="Patel I."/>
            <person name="Grim C."/>
            <person name="Gopinath G."/>
            <person name="Gangiredla J."/>
            <person name="Chase H."/>
        </authorList>
    </citation>
    <scope>NUCLEOTIDE SEQUENCE [LARGE SCALE GENOMIC DNA]</scope>
    <source>
        <strain evidence="3 4">MOD1-Md1s</strain>
    </source>
</reference>
<feature type="chain" id="PRO_5015779532" description="SH3 domain-containing protein" evidence="1">
    <location>
        <begin position="19"/>
        <end position="298"/>
    </location>
</feature>
<evidence type="ECO:0000313" key="2">
    <source>
        <dbReference type="EMBL" id="KAB0885659.1"/>
    </source>
</evidence>